<reference evidence="2" key="1">
    <citation type="submission" date="2016-10" db="EMBL/GenBank/DDBJ databases">
        <authorList>
            <person name="Varghese N."/>
            <person name="Submissions S."/>
        </authorList>
    </citation>
    <scope>NUCLEOTIDE SEQUENCE [LARGE SCALE GENOMIC DNA]</scope>
    <source>
        <strain evidence="2">DSM 45843</strain>
    </source>
</reference>
<name>A0A1H0IS11_9ACTN</name>
<protein>
    <submittedName>
        <fullName evidence="1">Uncharacterized protein</fullName>
    </submittedName>
</protein>
<keyword evidence="2" id="KW-1185">Reference proteome</keyword>
<sequence>MRQVTAMLGLAAPHLDEVGATPERPQAFRWEQDMIAPLVGSIAQLGSPDVTGARHVLTEVPTVSGVPDIVMAELNETAVAARRSAGLRPVVDYSQVRTLLVVADGFRTVTAMSGATGLSVGHLRGNVLPALATLGWVTPVRGRGAAAQVDAVHVLQPLGDELVTVEAKKSAWQRAVHQAMRHTGSADSSYIALDAARADVAVEQRAAIAGLGVGVLLVDSPTGQVQVAARPRAHVPDRAAHAVLAERVWQLVLNGQTAGPSYPVFGRTLHAV</sequence>
<gene>
    <name evidence="1" type="ORF">SAMN05660199_01756</name>
</gene>
<proteinExistence type="predicted"/>
<dbReference type="EMBL" id="FNIR01000005">
    <property type="protein sequence ID" value="SDO34267.1"/>
    <property type="molecule type" value="Genomic_DNA"/>
</dbReference>
<organism evidence="1 2">
    <name type="scientific">Klenkia soli</name>
    <dbReference type="NCBI Taxonomy" id="1052260"/>
    <lineage>
        <taxon>Bacteria</taxon>
        <taxon>Bacillati</taxon>
        <taxon>Actinomycetota</taxon>
        <taxon>Actinomycetes</taxon>
        <taxon>Geodermatophilales</taxon>
        <taxon>Geodermatophilaceae</taxon>
        <taxon>Klenkia</taxon>
    </lineage>
</organism>
<accession>A0A1H0IS11</accession>
<dbReference type="AlphaFoldDB" id="A0A1H0IS11"/>
<dbReference type="Proteomes" id="UP000199088">
    <property type="component" value="Unassembled WGS sequence"/>
</dbReference>
<evidence type="ECO:0000313" key="2">
    <source>
        <dbReference type="Proteomes" id="UP000199088"/>
    </source>
</evidence>
<evidence type="ECO:0000313" key="1">
    <source>
        <dbReference type="EMBL" id="SDO34267.1"/>
    </source>
</evidence>